<dbReference type="Gene3D" id="1.50.10.10">
    <property type="match status" value="1"/>
</dbReference>
<dbReference type="EMBL" id="DSTK01000008">
    <property type="protein sequence ID" value="HFK95989.1"/>
    <property type="molecule type" value="Genomic_DNA"/>
</dbReference>
<accession>A0A832A3C8</accession>
<name>A0A832A3C8_9BACT</name>
<dbReference type="SUPFAM" id="SSF48208">
    <property type="entry name" value="Six-hairpin glycosidases"/>
    <property type="match status" value="1"/>
</dbReference>
<dbReference type="AlphaFoldDB" id="A0A832A3C8"/>
<proteinExistence type="predicted"/>
<reference evidence="1" key="1">
    <citation type="journal article" date="2020" name="mSystems">
        <title>Genome- and Community-Level Interaction Insights into Carbon Utilization and Element Cycling Functions of Hydrothermarchaeota in Hydrothermal Sediment.</title>
        <authorList>
            <person name="Zhou Z."/>
            <person name="Liu Y."/>
            <person name="Xu W."/>
            <person name="Pan J."/>
            <person name="Luo Z.H."/>
            <person name="Li M."/>
        </authorList>
    </citation>
    <scope>NUCLEOTIDE SEQUENCE [LARGE SCALE GENOMIC DNA]</scope>
    <source>
        <strain evidence="1">SpSt-456</strain>
    </source>
</reference>
<dbReference type="Gene3D" id="2.60.120.430">
    <property type="entry name" value="Galactose-binding lectin"/>
    <property type="match status" value="1"/>
</dbReference>
<organism evidence="1">
    <name type="scientific">Desulfacinum infernum</name>
    <dbReference type="NCBI Taxonomy" id="35837"/>
    <lineage>
        <taxon>Bacteria</taxon>
        <taxon>Pseudomonadati</taxon>
        <taxon>Thermodesulfobacteriota</taxon>
        <taxon>Syntrophobacteria</taxon>
        <taxon>Syntrophobacterales</taxon>
        <taxon>Syntrophobacteraceae</taxon>
        <taxon>Desulfacinum</taxon>
    </lineage>
</organism>
<evidence type="ECO:0000313" key="1">
    <source>
        <dbReference type="EMBL" id="HFK95989.1"/>
    </source>
</evidence>
<sequence length="748" mass="82707">MINEKFLHRREMAAWVVAAMVVLATGECVATPPDLRIRLNGRFGAVTLLPSEPLTLHLQTVPRQSPAVSGDLWFLALTSLGSFWYTDNQWWVASSTPVPVRSGSFDVTPRTLLNGVGLWEGDFSFYAGWDPWANGLIDWSALTVEAASARVTTDPVALALDHLNRVMDSEHNDFYVYKDLDDPGNHFVLPARMGPMERGVSMDLGWTNGCFQGRTCIRCTFDGIDWGGFAFLNGTLEGNQTAPQPNWGTVPGAGIDLTGAARLCLAVRGETGGERVELFAFSINDKPYGDSARKVSTGFVTLTPSWQRLCLPVADRDLHYIINGFGWVSSARETGGRPIAFYVDDISFEKPGPNVLRFLRSYDDPAGEHPVFRYGAFTYDNALALMAYLTDPTPQNMARAKLLADALVYAVDHDRFFTDGRLRNAYAAGDLPLPNGWKPHGREGTTRLPGWSEPDGRWVEDAYAVSTHTGNVAWAILALLNYVELSSESPEQKAVYGNAAQRMAQWIENHCRDSRGAGGYTGGYQGWEATANNPAGQTKLLWKSTEHNLDVFVAFRRLAMLTGDPAWLERAEHAKRFLDSMWQESEGRFLIGTVDDGVTPNRAVNPMDVNTWGYLALAGVDGSKDFRRGLDWVLNRAQVSQAGYSGFDFNDDRDGIWWEGTAQMVVALELAGRADEASFYRQHMIRWQAEALEGDGKAIVAATVDHLTTGLDWTYGRKRHVGATAWFIFALKSFNPFWPKGIAAATAP</sequence>
<gene>
    <name evidence="1" type="ORF">ENS06_01535</name>
</gene>
<dbReference type="InterPro" id="IPR008928">
    <property type="entry name" value="6-hairpin_glycosidase_sf"/>
</dbReference>
<protein>
    <submittedName>
        <fullName evidence="1">Uncharacterized protein</fullName>
    </submittedName>
</protein>
<comment type="caution">
    <text evidence="1">The sequence shown here is derived from an EMBL/GenBank/DDBJ whole genome shotgun (WGS) entry which is preliminary data.</text>
</comment>
<dbReference type="GO" id="GO:0005975">
    <property type="term" value="P:carbohydrate metabolic process"/>
    <property type="evidence" value="ECO:0007669"/>
    <property type="project" value="InterPro"/>
</dbReference>
<dbReference type="InterPro" id="IPR012341">
    <property type="entry name" value="6hp_glycosidase-like_sf"/>
</dbReference>